<evidence type="ECO:0000259" key="2">
    <source>
        <dbReference type="PROSITE" id="PS50943"/>
    </source>
</evidence>
<accession>A0A430BZA4</accession>
<feature type="domain" description="HTH cro/C1-type" evidence="2">
    <location>
        <begin position="35"/>
        <end position="87"/>
    </location>
</feature>
<dbReference type="EMBL" id="QRAL01000006">
    <property type="protein sequence ID" value="RSU58036.1"/>
    <property type="molecule type" value="Genomic_DNA"/>
</dbReference>
<feature type="region of interest" description="Disordered" evidence="1">
    <location>
        <begin position="151"/>
        <end position="182"/>
    </location>
</feature>
<dbReference type="GO" id="GO:0003677">
    <property type="term" value="F:DNA binding"/>
    <property type="evidence" value="ECO:0007669"/>
    <property type="project" value="InterPro"/>
</dbReference>
<dbReference type="SUPFAM" id="SSF47413">
    <property type="entry name" value="lambda repressor-like DNA-binding domains"/>
    <property type="match status" value="1"/>
</dbReference>
<dbReference type="CDD" id="cd00093">
    <property type="entry name" value="HTH_XRE"/>
    <property type="match status" value="1"/>
</dbReference>
<sequence>MRIRIWCQMQICVSGLENLRLSNYPAGMSILSENIKSLRSKFANQTEFGEQIGVGQSTIVRWEKGADPKPDNLLSLARIAEVTIEQLITMPLTQIPAMRAGDSLPSEDDFRRMISDAMQEVPPGTPLSGYPPIVASSLRDRLALLLKHGASPDSSAEARALGTVAQSPAPTKAGVQEEQRNP</sequence>
<dbReference type="PROSITE" id="PS50943">
    <property type="entry name" value="HTH_CROC1"/>
    <property type="match status" value="1"/>
</dbReference>
<dbReference type="Pfam" id="PF01381">
    <property type="entry name" value="HTH_3"/>
    <property type="match status" value="1"/>
</dbReference>
<dbReference type="InterPro" id="IPR010982">
    <property type="entry name" value="Lambda_DNA-bd_dom_sf"/>
</dbReference>
<reference evidence="3 4" key="1">
    <citation type="submission" date="2018-07" db="EMBL/GenBank/DDBJ databases">
        <title>Genomic and Epidemiologic Investigation of an Indolent Hospital Outbreak.</title>
        <authorList>
            <person name="Johnson R.C."/>
            <person name="Deming C."/>
            <person name="Conlan S."/>
            <person name="Zellmer C.J."/>
            <person name="Michelin A.V."/>
            <person name="Lee-Lin S."/>
            <person name="Thomas P.J."/>
            <person name="Park M."/>
            <person name="Weingarten R.A."/>
            <person name="Less J."/>
            <person name="Dekker J.P."/>
            <person name="Frank K.M."/>
            <person name="Musser K.A."/>
            <person name="Mcquiston J.R."/>
            <person name="Henderson D.K."/>
            <person name="Lau A.F."/>
            <person name="Palmore T.N."/>
            <person name="Segre J.A."/>
        </authorList>
    </citation>
    <scope>NUCLEOTIDE SEQUENCE [LARGE SCALE GENOMIC DNA]</scope>
    <source>
        <strain evidence="3 4">SK-NIH.Env6_1116</strain>
    </source>
</reference>
<evidence type="ECO:0000256" key="1">
    <source>
        <dbReference type="SAM" id="MobiDB-lite"/>
    </source>
</evidence>
<dbReference type="Gene3D" id="1.10.260.40">
    <property type="entry name" value="lambda repressor-like DNA-binding domains"/>
    <property type="match status" value="1"/>
</dbReference>
<evidence type="ECO:0000313" key="4">
    <source>
        <dbReference type="Proteomes" id="UP000287401"/>
    </source>
</evidence>
<dbReference type="InterPro" id="IPR001387">
    <property type="entry name" value="Cro/C1-type_HTH"/>
</dbReference>
<dbReference type="AlphaFoldDB" id="A0A430BZA4"/>
<proteinExistence type="predicted"/>
<comment type="caution">
    <text evidence="3">The sequence shown here is derived from an EMBL/GenBank/DDBJ whole genome shotgun (WGS) entry which is preliminary data.</text>
</comment>
<protein>
    <submittedName>
        <fullName evidence="3">XRE family transcriptional regulator</fullName>
    </submittedName>
</protein>
<dbReference type="Proteomes" id="UP000287401">
    <property type="component" value="Unassembled WGS sequence"/>
</dbReference>
<evidence type="ECO:0000313" key="3">
    <source>
        <dbReference type="EMBL" id="RSU58036.1"/>
    </source>
</evidence>
<dbReference type="SMART" id="SM00530">
    <property type="entry name" value="HTH_XRE"/>
    <property type="match status" value="1"/>
</dbReference>
<gene>
    <name evidence="3" type="ORF">DAH51_07275</name>
</gene>
<name>A0A430BZA4_SPHYA</name>
<organism evidence="3 4">
    <name type="scientific">Sphingobium yanoikuyae</name>
    <name type="common">Sphingomonas yanoikuyae</name>
    <dbReference type="NCBI Taxonomy" id="13690"/>
    <lineage>
        <taxon>Bacteria</taxon>
        <taxon>Pseudomonadati</taxon>
        <taxon>Pseudomonadota</taxon>
        <taxon>Alphaproteobacteria</taxon>
        <taxon>Sphingomonadales</taxon>
        <taxon>Sphingomonadaceae</taxon>
        <taxon>Sphingobium</taxon>
    </lineage>
</organism>